<dbReference type="GO" id="GO:0003677">
    <property type="term" value="F:DNA binding"/>
    <property type="evidence" value="ECO:0007669"/>
    <property type="project" value="UniProtKB-KW"/>
</dbReference>
<proteinExistence type="predicted"/>
<gene>
    <name evidence="3" type="ORF">prwr041_07380</name>
</gene>
<protein>
    <submittedName>
        <fullName evidence="3">DNA-binding protein</fullName>
    </submittedName>
</protein>
<accession>A0ABM7NWG3</accession>
<dbReference type="EMBL" id="AP024484">
    <property type="protein sequence ID" value="BCS84845.1"/>
    <property type="molecule type" value="Genomic_DNA"/>
</dbReference>
<keyword evidence="3" id="KW-0238">DNA-binding</keyword>
<evidence type="ECO:0000313" key="3">
    <source>
        <dbReference type="EMBL" id="BCS84845.1"/>
    </source>
</evidence>
<dbReference type="NCBIfam" id="NF045579">
    <property type="entry name" value="rhamnoside_JR"/>
    <property type="match status" value="1"/>
</dbReference>
<dbReference type="Proteomes" id="UP001319045">
    <property type="component" value="Chromosome"/>
</dbReference>
<reference evidence="3 4" key="1">
    <citation type="journal article" date="2022" name="Int. J. Syst. Evol. Microbiol.">
        <title>Prevotella herbatica sp. nov., a plant polysaccharide-decomposing anaerobic bacterium isolated from a methanogenic reactor.</title>
        <authorList>
            <person name="Uek A."/>
            <person name="Tonouchi A."/>
            <person name="Kaku N."/>
            <person name="Ueki K."/>
        </authorList>
    </citation>
    <scope>NUCLEOTIDE SEQUENCE [LARGE SCALE GENOMIC DNA]</scope>
    <source>
        <strain evidence="3 4">WR041</strain>
    </source>
</reference>
<keyword evidence="1" id="KW-0732">Signal</keyword>
<dbReference type="Pfam" id="PF17132">
    <property type="entry name" value="Glyco_hydro_106"/>
    <property type="match status" value="1"/>
</dbReference>
<evidence type="ECO:0000256" key="2">
    <source>
        <dbReference type="ARBA" id="ARBA00022801"/>
    </source>
</evidence>
<keyword evidence="4" id="KW-1185">Reference proteome</keyword>
<name>A0ABM7NWG3_9BACT</name>
<dbReference type="PANTHER" id="PTHR43817:SF1">
    <property type="entry name" value="HYDROLASE, FAMILY 43, PUTATIVE (AFU_ORTHOLOGUE AFUA_3G01660)-RELATED"/>
    <property type="match status" value="1"/>
</dbReference>
<dbReference type="SUPFAM" id="SSF49785">
    <property type="entry name" value="Galactose-binding domain-like"/>
    <property type="match status" value="2"/>
</dbReference>
<keyword evidence="2" id="KW-0378">Hydrolase</keyword>
<organism evidence="3 4">
    <name type="scientific">Prevotella herbatica</name>
    <dbReference type="NCBI Taxonomy" id="2801997"/>
    <lineage>
        <taxon>Bacteria</taxon>
        <taxon>Pseudomonadati</taxon>
        <taxon>Bacteroidota</taxon>
        <taxon>Bacteroidia</taxon>
        <taxon>Bacteroidales</taxon>
        <taxon>Prevotellaceae</taxon>
        <taxon>Prevotella</taxon>
    </lineage>
</organism>
<dbReference type="InterPro" id="IPR008979">
    <property type="entry name" value="Galactose-bd-like_sf"/>
</dbReference>
<dbReference type="Gene3D" id="2.60.120.260">
    <property type="entry name" value="Galactose-binding domain-like"/>
    <property type="match status" value="2"/>
</dbReference>
<evidence type="ECO:0000256" key="1">
    <source>
        <dbReference type="ARBA" id="ARBA00022729"/>
    </source>
</evidence>
<evidence type="ECO:0000313" key="4">
    <source>
        <dbReference type="Proteomes" id="UP001319045"/>
    </source>
</evidence>
<sequence length="1016" mass="112873">MYGAVSKAGIHEDLKGMKDIGLGGCYLMPIRGVSDKPEFNGDATQLSPKFWEMVDYSFSQADSLGLDMGIHICDGFALAGAPCISPAESMQKVVWSDTIISVNSSSSDHIKLVRPEAYMGYYEDIAAFALPVKYDTTKVKPVVVSHSDNLVVNPNGSFNASKSCWIEYNLGRKVTLRSIDIIPSGNNIQCQRVKVMVSDDGNEFKLASQLQPARQGWQSTGYGFTYAISPVSAKFVRLEWSPDGTEPGSEDLDAAKWKPNFKLKSVNFGLSPVISQWRGKAGFTWLVAPETTKDEVPDGDCIKKSDIIRLKLNNGRVVGKLPNGTWRILRMGHTSTRQMNATAGGGKGLEVDEFSSSAVNKLLDNWYSLFLSRSHSSVVKYLHVDSWECGTQNWGYQFAKEFKSRRGYNLIDWLPVMAGISLESAAQSERVLRDIRSTQNDLVNEIFFKTVEKYAHQHGRKISHESIAPTFVADGLEHYKYSDVPMGEFWLNLPTHDKPSDMLDAISGAHIYGKPIVQAEGFTEVRGVWNETPAMIKPLLDHNFALGMNKLFFHVNTHNPWTDRKPGMTLDGIGLFFQRDNTWYHESGALVDYINRCQKMLQSGTPVVDIAVFTGEEMPSRSFTPDRLVDILPGLFGNELVESECRRLENKNQPLEESPVGVVHASGIMNLNDWINPLHGYHYDSMNSDALLNAKIVDGRIVMPGGISYGILVMPGKTKMTPSFSGYSKVIADRIKKLRRSGVTVIDVPYTDDTFKSAGIPRDIVVPNGIAFNHVKAKSGDDIYFLSNQFARIMTFNAIMRQADITGCMLYDAQKDIYFSPSSCSMDNGFANVEITLPSHGSVFVIFPHRVQSTTLSKLPVYDKVVNVNGDWQLTFDATGINVNTNLPNDWSISDNAKIRYYSGSAEYSTHLRCDILKGQNATLSLGKVCDIAHVFVNDVDCGVAWTSPYEVDVTKALRKGDNFIKIIVTNTWANALRGNDIGNPPFSGIWTNAPYRMKDDKLLNAGLIGPVELKY</sequence>
<dbReference type="PANTHER" id="PTHR43817">
    <property type="entry name" value="GLYCOSYL HYDROLASE"/>
    <property type="match status" value="1"/>
</dbReference>